<protein>
    <submittedName>
        <fullName evidence="1">Uncharacterized protein</fullName>
    </submittedName>
</protein>
<evidence type="ECO:0000313" key="2">
    <source>
        <dbReference type="Proteomes" id="UP000017786"/>
    </source>
</evidence>
<name>U5WYV5_MYCKA</name>
<dbReference type="HOGENOM" id="CLU_2383032_0_0_11"/>
<dbReference type="KEGG" id="mkn:MKAN_09125"/>
<dbReference type="Proteomes" id="UP000017786">
    <property type="component" value="Chromosome"/>
</dbReference>
<dbReference type="AlphaFoldDB" id="U5WYV5"/>
<dbReference type="EMBL" id="CP006835">
    <property type="protein sequence ID" value="AGZ54117.1"/>
    <property type="molecule type" value="Genomic_DNA"/>
</dbReference>
<proteinExistence type="predicted"/>
<evidence type="ECO:0000313" key="1">
    <source>
        <dbReference type="EMBL" id="AGZ54117.1"/>
    </source>
</evidence>
<gene>
    <name evidence="1" type="ORF">MKAN_09125</name>
</gene>
<sequence length="94" mass="9773">MGLQCPDASDVDAMVGAGQTDVCSSDPLQSSVFRPDIWLIGIVTASAGYVSPTADAVRATDVMGETSRDFPRLIEAACRRLGTVRVSACPQIAG</sequence>
<accession>U5WYV5</accession>
<organism evidence="1 2">
    <name type="scientific">Mycobacterium kansasii ATCC 12478</name>
    <dbReference type="NCBI Taxonomy" id="557599"/>
    <lineage>
        <taxon>Bacteria</taxon>
        <taxon>Bacillati</taxon>
        <taxon>Actinomycetota</taxon>
        <taxon>Actinomycetes</taxon>
        <taxon>Mycobacteriales</taxon>
        <taxon>Mycobacteriaceae</taxon>
        <taxon>Mycobacterium</taxon>
    </lineage>
</organism>
<reference evidence="1 2" key="1">
    <citation type="submission" date="2013-10" db="EMBL/GenBank/DDBJ databases">
        <title>Genome sequence of Mycobacterium kansasii.</title>
        <authorList>
            <consortium name="McGill University Mycobacterium genome consortium"/>
            <person name="Veyrier F.J."/>
            <person name="Behr M.A."/>
        </authorList>
    </citation>
    <scope>NUCLEOTIDE SEQUENCE [LARGE SCALE GENOMIC DNA]</scope>
    <source>
        <strain evidence="1 2">ATCC 12478</strain>
    </source>
</reference>